<dbReference type="OrthoDB" id="9800421at2"/>
<accession>A0A418NHK6</accession>
<dbReference type="AlphaFoldDB" id="A0A418NHK6"/>
<organism evidence="2 3">
    <name type="scientific">Pelagerythrobacter aerophilus</name>
    <dbReference type="NCBI Taxonomy" id="2306995"/>
    <lineage>
        <taxon>Bacteria</taxon>
        <taxon>Pseudomonadati</taxon>
        <taxon>Pseudomonadota</taxon>
        <taxon>Alphaproteobacteria</taxon>
        <taxon>Sphingomonadales</taxon>
        <taxon>Erythrobacteraceae</taxon>
        <taxon>Pelagerythrobacter</taxon>
    </lineage>
</organism>
<dbReference type="Pfam" id="PF06073">
    <property type="entry name" value="DUF934"/>
    <property type="match status" value="1"/>
</dbReference>
<protein>
    <submittedName>
        <fullName evidence="2">DUF934 domain-containing protein</fullName>
    </submittedName>
</protein>
<dbReference type="RefSeq" id="WP_119513341.1">
    <property type="nucleotide sequence ID" value="NZ_QXFK01000016.1"/>
</dbReference>
<feature type="compositionally biased region" description="Basic and acidic residues" evidence="1">
    <location>
        <begin position="23"/>
        <end position="32"/>
    </location>
</feature>
<feature type="region of interest" description="Disordered" evidence="1">
    <location>
        <begin position="1"/>
        <end position="32"/>
    </location>
</feature>
<evidence type="ECO:0000256" key="1">
    <source>
        <dbReference type="SAM" id="MobiDB-lite"/>
    </source>
</evidence>
<sequence>MVDGPRAGGPGGGPGTLEPTPGGERDWLRFRDDSAPDEPAVSLDAFLDQSNAGSVRIEAGDDVRLLGPHLERLRLVEIDFPKFRDGRGFSSARILREMGYDGEIKATGEVLVDLIYFMRRCGFDSFAPNVPLDRADVESVLNRYPHVYQHAADAAVPIWQLRHG</sequence>
<proteinExistence type="predicted"/>
<name>A0A418NHK6_9SPHN</name>
<gene>
    <name evidence="2" type="ORF">D2V04_09350</name>
</gene>
<evidence type="ECO:0000313" key="3">
    <source>
        <dbReference type="Proteomes" id="UP000285092"/>
    </source>
</evidence>
<keyword evidence="3" id="KW-1185">Reference proteome</keyword>
<evidence type="ECO:0000313" key="2">
    <source>
        <dbReference type="EMBL" id="RIV78079.1"/>
    </source>
</evidence>
<feature type="compositionally biased region" description="Gly residues" evidence="1">
    <location>
        <begin position="1"/>
        <end position="15"/>
    </location>
</feature>
<dbReference type="Proteomes" id="UP000285092">
    <property type="component" value="Unassembled WGS sequence"/>
</dbReference>
<reference evidence="2 3" key="1">
    <citation type="submission" date="2018-08" db="EMBL/GenBank/DDBJ databases">
        <title>Altererythrobacter sp.Ery1 and Ery12, the genome sequencing of novel strains in genus Alterythrobacter.</title>
        <authorList>
            <person name="Cheng H."/>
            <person name="Wu Y.-H."/>
            <person name="Fang C."/>
            <person name="Xu X.-W."/>
        </authorList>
    </citation>
    <scope>NUCLEOTIDE SEQUENCE [LARGE SCALE GENOMIC DNA]</scope>
    <source>
        <strain evidence="2 3">Ery1</strain>
    </source>
</reference>
<dbReference type="InterPro" id="IPR008318">
    <property type="entry name" value="UCP030820"/>
</dbReference>
<dbReference type="EMBL" id="QXFK01000016">
    <property type="protein sequence ID" value="RIV78079.1"/>
    <property type="molecule type" value="Genomic_DNA"/>
</dbReference>
<comment type="caution">
    <text evidence="2">The sequence shown here is derived from an EMBL/GenBank/DDBJ whole genome shotgun (WGS) entry which is preliminary data.</text>
</comment>